<feature type="region of interest" description="Disordered" evidence="1">
    <location>
        <begin position="1"/>
        <end position="44"/>
    </location>
</feature>
<accession>A0A1Q3ERJ5</accession>
<reference evidence="2 3" key="2">
    <citation type="submission" date="2017-02" db="EMBL/GenBank/DDBJ databases">
        <title>A genome survey and senescence transcriptome analysis in Lentinula edodes.</title>
        <authorList>
            <person name="Sakamoto Y."/>
            <person name="Nakade K."/>
            <person name="Sato S."/>
            <person name="Yoshida Y."/>
            <person name="Miyazaki K."/>
            <person name="Natsume S."/>
            <person name="Konno N."/>
        </authorList>
    </citation>
    <scope>NUCLEOTIDE SEQUENCE [LARGE SCALE GENOMIC DNA]</scope>
    <source>
        <strain evidence="2 3">NBRC 111202</strain>
    </source>
</reference>
<sequence length="948" mass="103827">MNDNSEPNSNSSGGSHSGASSRKRKGLHSQSDVASSSDAGFDFPPSKHLKYTIAVAEFALENLSESNQSKTCADTNSKDLESTFTCDLPPTQDHSAIDTSNTDFSSEGFTDTPVVDARMNILDCCLNNDSSIQMDSQDFVTFDSNSRNNATYGNFEEENSDPVSVNHMDDFITTMATCQDLSASAAFENEDIEGEISSSDYHAGFDDSSFSGDDAGLANPSDYSPEAVDGENRRKYGQYTEAINIDPLNNDVASVASLPMIGATSGYLPNSSRASPKQAVDNEDHVFNCTPSGTTFPPNSNFLPSEEGVEFATTERPASYIQNFFETNHGSMDYLSDPVYPSEAISTVDEELEENDPTLRGEPRSLPNRAVDNEEHVFNRAPAGTTFPPNSDFPPSEEGVEFATNERSTSHVQNFFETDGSMDYLSDPVYPIEAITTVDKELEENDPTPRGEPRSLPNRAVNNEEHVFNRVPPGANFPPNSDFPPSEEGVKFAANANERSTSHVQNFFETDRGPMDYLSDPIYPSEAISTVDKELEENDPTLGGELRSLPSRAVDNEEHVFNRAPPGTTFPHNSDFLASEEGVEFATNERSTSHVQNLFETDHGSMDFLSNPAPPRQAISTFDDEPEENDPTFGGEPQSLPNQADHAFNCAPSGTTFPPNSVFLSSEEGVEFATNERSTSHVQGFFETDHDSMDYLSDPASPREAISTFGHEPEEHELSSTYCDGIEDAPHAMFFPNNGLPTTSEGTEFTAVELIQTVYPGLPSPVHGFSHAPRSTFDCSGAGERELSGCLHGSIGDTPDPEDGMMECYSDQSDHVMPENQDWYSAGQSDRTMLEDSPYKREEFGEVDSFLEDANYCSYTESHEGDDELIDAHLFDVPLPENISPCITHIHTPDIPYPAAVPDEDNQDQWDGHPSIFHVDLPTGEVGVDMSIHDDIEVESHGIGDSRY</sequence>
<feature type="region of interest" description="Disordered" evidence="1">
    <location>
        <begin position="380"/>
        <end position="399"/>
    </location>
</feature>
<evidence type="ECO:0000313" key="2">
    <source>
        <dbReference type="EMBL" id="GAW09816.1"/>
    </source>
</evidence>
<protein>
    <submittedName>
        <fullName evidence="2">Uncharacterized protein</fullName>
    </submittedName>
</protein>
<feature type="compositionally biased region" description="Polar residues" evidence="1">
    <location>
        <begin position="28"/>
        <end position="38"/>
    </location>
</feature>
<evidence type="ECO:0000256" key="1">
    <source>
        <dbReference type="SAM" id="MobiDB-lite"/>
    </source>
</evidence>
<dbReference type="EMBL" id="BDGU01001328">
    <property type="protein sequence ID" value="GAW09816.1"/>
    <property type="molecule type" value="Genomic_DNA"/>
</dbReference>
<dbReference type="AlphaFoldDB" id="A0A1Q3ERJ5"/>
<proteinExistence type="predicted"/>
<dbReference type="Proteomes" id="UP000188533">
    <property type="component" value="Unassembled WGS sequence"/>
</dbReference>
<organism evidence="2 3">
    <name type="scientific">Lentinula edodes</name>
    <name type="common">Shiitake mushroom</name>
    <name type="synonym">Lentinus edodes</name>
    <dbReference type="NCBI Taxonomy" id="5353"/>
    <lineage>
        <taxon>Eukaryota</taxon>
        <taxon>Fungi</taxon>
        <taxon>Dikarya</taxon>
        <taxon>Basidiomycota</taxon>
        <taxon>Agaricomycotina</taxon>
        <taxon>Agaricomycetes</taxon>
        <taxon>Agaricomycetidae</taxon>
        <taxon>Agaricales</taxon>
        <taxon>Marasmiineae</taxon>
        <taxon>Omphalotaceae</taxon>
        <taxon>Lentinula</taxon>
    </lineage>
</organism>
<name>A0A1Q3ERJ5_LENED</name>
<feature type="region of interest" description="Disordered" evidence="1">
    <location>
        <begin position="611"/>
        <end position="639"/>
    </location>
</feature>
<feature type="compositionally biased region" description="Low complexity" evidence="1">
    <location>
        <begin position="1"/>
        <end position="20"/>
    </location>
</feature>
<evidence type="ECO:0000313" key="3">
    <source>
        <dbReference type="Proteomes" id="UP000188533"/>
    </source>
</evidence>
<keyword evidence="3" id="KW-1185">Reference proteome</keyword>
<comment type="caution">
    <text evidence="2">The sequence shown here is derived from an EMBL/GenBank/DDBJ whole genome shotgun (WGS) entry which is preliminary data.</text>
</comment>
<gene>
    <name evidence="2" type="ORF">LENED_012013</name>
</gene>
<feature type="region of interest" description="Disordered" evidence="1">
    <location>
        <begin position="211"/>
        <end position="231"/>
    </location>
</feature>
<reference evidence="2 3" key="1">
    <citation type="submission" date="2016-08" db="EMBL/GenBank/DDBJ databases">
        <authorList>
            <consortium name="Lentinula edodes genome sequencing consortium"/>
            <person name="Sakamoto Y."/>
            <person name="Nakade K."/>
            <person name="Sato S."/>
            <person name="Yoshida Y."/>
            <person name="Miyazaki K."/>
            <person name="Natsume S."/>
            <person name="Konno N."/>
        </authorList>
    </citation>
    <scope>NUCLEOTIDE SEQUENCE [LARGE SCALE GENOMIC DNA]</scope>
    <source>
        <strain evidence="2 3">NBRC 111202</strain>
    </source>
</reference>